<dbReference type="Proteomes" id="UP000199459">
    <property type="component" value="Unassembled WGS sequence"/>
</dbReference>
<evidence type="ECO:0000256" key="1">
    <source>
        <dbReference type="SAM" id="Coils"/>
    </source>
</evidence>
<feature type="domain" description="Antirepressor protein C-terminal" evidence="2">
    <location>
        <begin position="145"/>
        <end position="249"/>
    </location>
</feature>
<dbReference type="OrthoDB" id="8611785at2"/>
<dbReference type="Pfam" id="PF08346">
    <property type="entry name" value="AntA"/>
    <property type="match status" value="1"/>
</dbReference>
<dbReference type="InterPro" id="IPR013557">
    <property type="entry name" value="AntA/B_antirep"/>
</dbReference>
<reference evidence="4 5" key="1">
    <citation type="submission" date="2016-10" db="EMBL/GenBank/DDBJ databases">
        <authorList>
            <person name="de Groot N.N."/>
        </authorList>
    </citation>
    <scope>NUCLEOTIDE SEQUENCE [LARGE SCALE GENOMIC DNA]</scope>
    <source>
        <strain evidence="4 5">Nm22</strain>
    </source>
</reference>
<keyword evidence="1" id="KW-0175">Coiled coil</keyword>
<dbReference type="RefSeq" id="WP_090634590.1">
    <property type="nucleotide sequence ID" value="NZ_FOCP01000032.1"/>
</dbReference>
<evidence type="ECO:0000259" key="2">
    <source>
        <dbReference type="Pfam" id="PF03374"/>
    </source>
</evidence>
<name>A0A1H8IHR9_9PROT</name>
<evidence type="ECO:0000313" key="4">
    <source>
        <dbReference type="EMBL" id="SEN67407.1"/>
    </source>
</evidence>
<dbReference type="InterPro" id="IPR005039">
    <property type="entry name" value="Ant_C"/>
</dbReference>
<evidence type="ECO:0000313" key="5">
    <source>
        <dbReference type="Proteomes" id="UP000199459"/>
    </source>
</evidence>
<dbReference type="AlphaFoldDB" id="A0A1H8IHR9"/>
<evidence type="ECO:0000259" key="3">
    <source>
        <dbReference type="Pfam" id="PF08346"/>
    </source>
</evidence>
<dbReference type="Pfam" id="PF03374">
    <property type="entry name" value="ANT"/>
    <property type="match status" value="1"/>
</dbReference>
<dbReference type="STRING" id="917.SAMN05216326_12720"/>
<accession>A0A1H8IHR9</accession>
<dbReference type="GO" id="GO:0003677">
    <property type="term" value="F:DNA binding"/>
    <property type="evidence" value="ECO:0007669"/>
    <property type="project" value="InterPro"/>
</dbReference>
<proteinExistence type="predicted"/>
<feature type="coiled-coil region" evidence="1">
    <location>
        <begin position="134"/>
        <end position="161"/>
    </location>
</feature>
<gene>
    <name evidence="4" type="ORF">SAMN05216325_13213</name>
</gene>
<dbReference type="EMBL" id="FOCP01000032">
    <property type="protein sequence ID" value="SEN67407.1"/>
    <property type="molecule type" value="Genomic_DNA"/>
</dbReference>
<dbReference type="PANTHER" id="PTHR36180">
    <property type="entry name" value="DNA-BINDING PROTEIN-RELATED-RELATED"/>
    <property type="match status" value="1"/>
</dbReference>
<protein>
    <submittedName>
        <fullName evidence="4">Phage anti-repressor protein</fullName>
    </submittedName>
</protein>
<feature type="domain" description="AntA/AntB antirepressor" evidence="3">
    <location>
        <begin position="27"/>
        <end position="95"/>
    </location>
</feature>
<sequence length="260" mass="29869">MNANQLNQESLIPVSRSEINGESIQTVKARELHEFLEVGKDFSTWIKDRINQYDFIEDRDYVLTFPKIGERKNVKITEYHITLDMAKELSMVERNEKGKQARQYFIECERIAREPKPVDVHEVLNDPSAMRGLLLSYTEKVLALEEKNKELTADSEALSRISKAEGSLCITDAAKTLQVKPKSLFSWLQRHHWIYRRIGCAHYCAYQDKLNKGLMEHKSTTVLRSDGTDKHTIQARVTPEGLEKLAKLLPPEITEVAVNG</sequence>
<organism evidence="4 5">
    <name type="scientific">Nitrosomonas marina</name>
    <dbReference type="NCBI Taxonomy" id="917"/>
    <lineage>
        <taxon>Bacteria</taxon>
        <taxon>Pseudomonadati</taxon>
        <taxon>Pseudomonadota</taxon>
        <taxon>Betaproteobacteria</taxon>
        <taxon>Nitrosomonadales</taxon>
        <taxon>Nitrosomonadaceae</taxon>
        <taxon>Nitrosomonas</taxon>
    </lineage>
</organism>
<dbReference type="PANTHER" id="PTHR36180:SF1">
    <property type="entry name" value="ANTA_ANTB ANTIREPRESSOR DOMAIN-CONTAINING PROTEIN"/>
    <property type="match status" value="1"/>
</dbReference>